<keyword evidence="5 7" id="KW-0129">CBS domain</keyword>
<evidence type="ECO:0000259" key="11">
    <source>
        <dbReference type="PROSITE" id="PS51846"/>
    </source>
</evidence>
<evidence type="ECO:0000256" key="6">
    <source>
        <dbReference type="ARBA" id="ARBA00023136"/>
    </source>
</evidence>
<comment type="caution">
    <text evidence="12">The sequence shown here is derived from an EMBL/GenBank/DDBJ whole genome shotgun (WGS) entry which is preliminary data.</text>
</comment>
<accession>A0A6M0K2V0</accession>
<dbReference type="AlphaFoldDB" id="A0A6M0K2V0"/>
<keyword evidence="2 8" id="KW-0812">Transmembrane</keyword>
<feature type="domain" description="CBS" evidence="10">
    <location>
        <begin position="265"/>
        <end position="322"/>
    </location>
</feature>
<evidence type="ECO:0000313" key="12">
    <source>
        <dbReference type="EMBL" id="NEV64092.1"/>
    </source>
</evidence>
<evidence type="ECO:0000256" key="1">
    <source>
        <dbReference type="ARBA" id="ARBA00004141"/>
    </source>
</evidence>
<organism evidence="12 13">
    <name type="scientific">Thiorhodococcus minor</name>
    <dbReference type="NCBI Taxonomy" id="57489"/>
    <lineage>
        <taxon>Bacteria</taxon>
        <taxon>Pseudomonadati</taxon>
        <taxon>Pseudomonadota</taxon>
        <taxon>Gammaproteobacteria</taxon>
        <taxon>Chromatiales</taxon>
        <taxon>Chromatiaceae</taxon>
        <taxon>Thiorhodococcus</taxon>
    </lineage>
</organism>
<name>A0A6M0K2V0_9GAMM</name>
<comment type="subcellular location">
    <subcellularLocation>
        <location evidence="1">Membrane</location>
        <topology evidence="1">Multi-pass membrane protein</topology>
    </subcellularLocation>
</comment>
<dbReference type="EMBL" id="JAAIJQ010000074">
    <property type="protein sequence ID" value="NEV64092.1"/>
    <property type="molecule type" value="Genomic_DNA"/>
</dbReference>
<dbReference type="SUPFAM" id="SSF54631">
    <property type="entry name" value="CBS-domain pair"/>
    <property type="match status" value="1"/>
</dbReference>
<dbReference type="Gene3D" id="3.30.465.10">
    <property type="match status" value="1"/>
</dbReference>
<dbReference type="SMART" id="SM01091">
    <property type="entry name" value="CorC_HlyC"/>
    <property type="match status" value="1"/>
</dbReference>
<dbReference type="InterPro" id="IPR016169">
    <property type="entry name" value="FAD-bd_PCMH_sub2"/>
</dbReference>
<dbReference type="PROSITE" id="PS51371">
    <property type="entry name" value="CBS"/>
    <property type="match status" value="1"/>
</dbReference>
<evidence type="ECO:0000256" key="8">
    <source>
        <dbReference type="PROSITE-ProRule" id="PRU01193"/>
    </source>
</evidence>
<evidence type="ECO:0000256" key="7">
    <source>
        <dbReference type="PROSITE-ProRule" id="PRU00703"/>
    </source>
</evidence>
<dbReference type="Pfam" id="PF03471">
    <property type="entry name" value="CorC_HlyC"/>
    <property type="match status" value="1"/>
</dbReference>
<dbReference type="Gene3D" id="3.10.580.10">
    <property type="entry name" value="CBS-domain"/>
    <property type="match status" value="1"/>
</dbReference>
<evidence type="ECO:0000256" key="2">
    <source>
        <dbReference type="ARBA" id="ARBA00022692"/>
    </source>
</evidence>
<reference evidence="12 13" key="1">
    <citation type="submission" date="2020-02" db="EMBL/GenBank/DDBJ databases">
        <title>Genome sequences of Thiorhodococcus mannitoliphagus and Thiorhodococcus minor, purple sulfur photosynthetic bacteria in the gammaproteobacterial family, Chromatiaceae.</title>
        <authorList>
            <person name="Aviles F.A."/>
            <person name="Meyer T.E."/>
            <person name="Kyndt J.A."/>
        </authorList>
    </citation>
    <scope>NUCLEOTIDE SEQUENCE [LARGE SCALE GENOMIC DNA]</scope>
    <source>
        <strain evidence="12 13">DSM 11518</strain>
    </source>
</reference>
<dbReference type="InterPro" id="IPR005170">
    <property type="entry name" value="Transptr-assoc_dom"/>
</dbReference>
<dbReference type="SUPFAM" id="SSF56176">
    <property type="entry name" value="FAD-binding/transporter-associated domain-like"/>
    <property type="match status" value="1"/>
</dbReference>
<evidence type="ECO:0000256" key="5">
    <source>
        <dbReference type="ARBA" id="ARBA00023122"/>
    </source>
</evidence>
<dbReference type="Proteomes" id="UP000483379">
    <property type="component" value="Unassembled WGS sequence"/>
</dbReference>
<evidence type="ECO:0000259" key="10">
    <source>
        <dbReference type="PROSITE" id="PS51371"/>
    </source>
</evidence>
<keyword evidence="3" id="KW-0677">Repeat</keyword>
<dbReference type="InterPro" id="IPR000644">
    <property type="entry name" value="CBS_dom"/>
</dbReference>
<sequence>MAELVILLVLLVLSGVFSGSETALVSISLGRAEALAREGRRGAAAVYLLKRHPARMLITILIGNNVVNIAASAMATVLATRWLGHFGPGVAVGVLTILILIFGEITPKSLATRYAERISLIVAPLLVGFMRAIYPLVWLFNGLTNQVQRLSGAQADPMITEAELISMMEHGEEEGTIESDEREMIERVFRLNDLKAGDVMTPMRRVFSLDGRRQVEELLPEVMRRPYSRIPLHGEDANEILKVLFLRDLFDAVVAGRTGVDALSIGRTPLFVPENQKIDVLLPLLRREKQHMAVVVDETGYLQGVVTLEDLLEELVGEIYDEVDELPNHTMVLAEGSILVDGHVELRVVEELLDIELPGKPTDTVSHWILSFTERIPAEGETLVLDGLEICVQDASARRIRQIVISRQADVACEPIPETSP</sequence>
<dbReference type="InterPro" id="IPR046342">
    <property type="entry name" value="CBS_dom_sf"/>
</dbReference>
<feature type="transmembrane region" description="Helical" evidence="9">
    <location>
        <begin position="86"/>
        <end position="106"/>
    </location>
</feature>
<evidence type="ECO:0000256" key="4">
    <source>
        <dbReference type="ARBA" id="ARBA00022989"/>
    </source>
</evidence>
<dbReference type="GO" id="GO:0050660">
    <property type="term" value="F:flavin adenine dinucleotide binding"/>
    <property type="evidence" value="ECO:0007669"/>
    <property type="project" value="InterPro"/>
</dbReference>
<feature type="transmembrane region" description="Helical" evidence="9">
    <location>
        <begin position="118"/>
        <end position="140"/>
    </location>
</feature>
<evidence type="ECO:0000256" key="9">
    <source>
        <dbReference type="SAM" id="Phobius"/>
    </source>
</evidence>
<dbReference type="InterPro" id="IPR036318">
    <property type="entry name" value="FAD-bd_PCMH-like_sf"/>
</dbReference>
<dbReference type="GO" id="GO:0016020">
    <property type="term" value="C:membrane"/>
    <property type="evidence" value="ECO:0007669"/>
    <property type="project" value="UniProtKB-SubCell"/>
</dbReference>
<feature type="transmembrane region" description="Helical" evidence="9">
    <location>
        <begin position="56"/>
        <end position="79"/>
    </location>
</feature>
<dbReference type="InterPro" id="IPR002550">
    <property type="entry name" value="CNNM"/>
</dbReference>
<dbReference type="Pfam" id="PF01595">
    <property type="entry name" value="CNNM"/>
    <property type="match status" value="1"/>
</dbReference>
<dbReference type="InterPro" id="IPR044751">
    <property type="entry name" value="Ion_transp-like_CBS"/>
</dbReference>
<keyword evidence="4 8" id="KW-1133">Transmembrane helix</keyword>
<proteinExistence type="predicted"/>
<protein>
    <submittedName>
        <fullName evidence="12">HlyC/CorC family transporter</fullName>
    </submittedName>
</protein>
<keyword evidence="13" id="KW-1185">Reference proteome</keyword>
<dbReference type="PANTHER" id="PTHR22777:SF17">
    <property type="entry name" value="UPF0053 PROTEIN SLL0260"/>
    <property type="match status" value="1"/>
</dbReference>
<keyword evidence="6 8" id="KW-0472">Membrane</keyword>
<dbReference type="Pfam" id="PF00571">
    <property type="entry name" value="CBS"/>
    <property type="match status" value="1"/>
</dbReference>
<evidence type="ECO:0000256" key="3">
    <source>
        <dbReference type="ARBA" id="ARBA00022737"/>
    </source>
</evidence>
<dbReference type="CDD" id="cd04590">
    <property type="entry name" value="CBS_pair_CorC_HlyC_assoc"/>
    <property type="match status" value="1"/>
</dbReference>
<dbReference type="PANTHER" id="PTHR22777">
    <property type="entry name" value="HEMOLYSIN-RELATED"/>
    <property type="match status" value="1"/>
</dbReference>
<evidence type="ECO:0000313" key="13">
    <source>
        <dbReference type="Proteomes" id="UP000483379"/>
    </source>
</evidence>
<dbReference type="PROSITE" id="PS51846">
    <property type="entry name" value="CNNM"/>
    <property type="match status" value="1"/>
</dbReference>
<feature type="domain" description="CNNM transmembrane" evidence="11">
    <location>
        <begin position="1"/>
        <end position="181"/>
    </location>
</feature>
<gene>
    <name evidence="12" type="ORF">G3446_19760</name>
</gene>